<feature type="transmembrane region" description="Helical" evidence="13">
    <location>
        <begin position="247"/>
        <end position="267"/>
    </location>
</feature>
<evidence type="ECO:0000256" key="9">
    <source>
        <dbReference type="ARBA" id="ARBA00022989"/>
    </source>
</evidence>
<keyword evidence="5" id="KW-0813">Transport</keyword>
<evidence type="ECO:0000256" key="11">
    <source>
        <dbReference type="ARBA" id="ARBA00023136"/>
    </source>
</evidence>
<evidence type="ECO:0000256" key="7">
    <source>
        <dbReference type="ARBA" id="ARBA00022475"/>
    </source>
</evidence>
<feature type="transmembrane region" description="Helical" evidence="13">
    <location>
        <begin position="96"/>
        <end position="118"/>
    </location>
</feature>
<evidence type="ECO:0000256" key="8">
    <source>
        <dbReference type="ARBA" id="ARBA00022692"/>
    </source>
</evidence>
<evidence type="ECO:0000256" key="6">
    <source>
        <dbReference type="ARBA" id="ARBA00022449"/>
    </source>
</evidence>
<keyword evidence="15" id="KW-1185">Reference proteome</keyword>
<feature type="transmembrane region" description="Helical" evidence="13">
    <location>
        <begin position="310"/>
        <end position="330"/>
    </location>
</feature>
<evidence type="ECO:0000313" key="14">
    <source>
        <dbReference type="EMBL" id="MEY8442756.1"/>
    </source>
</evidence>
<evidence type="ECO:0000256" key="3">
    <source>
        <dbReference type="ARBA" id="ARBA00010199"/>
    </source>
</evidence>
<feature type="transmembrane region" description="Helical" evidence="13">
    <location>
        <begin position="342"/>
        <end position="364"/>
    </location>
</feature>
<comment type="similarity">
    <text evidence="3">Belongs to the multi antimicrobial extrusion (MATE) (TC 2.A.66.1) family.</text>
</comment>
<feature type="transmembrane region" description="Helical" evidence="13">
    <location>
        <begin position="376"/>
        <end position="396"/>
    </location>
</feature>
<comment type="caution">
    <text evidence="14">The sequence shown here is derived from an EMBL/GenBank/DDBJ whole genome shotgun (WGS) entry which is preliminary data.</text>
</comment>
<dbReference type="Proteomes" id="UP001565283">
    <property type="component" value="Unassembled WGS sequence"/>
</dbReference>
<dbReference type="PANTHER" id="PTHR43298:SF2">
    <property type="entry name" value="FMN_FAD EXPORTER YEEO-RELATED"/>
    <property type="match status" value="1"/>
</dbReference>
<evidence type="ECO:0000256" key="12">
    <source>
        <dbReference type="ARBA" id="ARBA00031636"/>
    </source>
</evidence>
<feature type="transmembrane region" description="Helical" evidence="13">
    <location>
        <begin position="130"/>
        <end position="150"/>
    </location>
</feature>
<evidence type="ECO:0000256" key="13">
    <source>
        <dbReference type="SAM" id="Phobius"/>
    </source>
</evidence>
<organism evidence="14 15">
    <name type="scientific">Lactococcus ileimucosae</name>
    <dbReference type="NCBI Taxonomy" id="2941329"/>
    <lineage>
        <taxon>Bacteria</taxon>
        <taxon>Bacillati</taxon>
        <taxon>Bacillota</taxon>
        <taxon>Bacilli</taxon>
        <taxon>Lactobacillales</taxon>
        <taxon>Streptococcaceae</taxon>
        <taxon>Lactococcus</taxon>
    </lineage>
</organism>
<evidence type="ECO:0000313" key="15">
    <source>
        <dbReference type="Proteomes" id="UP001565283"/>
    </source>
</evidence>
<sequence>MFKGALLFTLNMKSTKEILKFALPAVIENFLQMLMGLSDTFLVTRLGLAAVAGVSLANNIITVYQAIFIALGTILSSVLARKMTRQMLNAGMKLTMLLGGFIGILTVIFAQDLVYFFGGRGEVAALGKTYLLLVGGTIVLLALMTSFGAIIRANGDTRTPMYASFFANLLNLLLSAILIFVLHMGVVGVALGTMASRTLALLYLWKKLKEKNLQPTKDFFKEKISKELIFLTLPAAGERLAMRVGDLVIMVLIIALGNPVFAGNAIGESITQFNYMPAFGLATVTVILVAQEFGHKNIKAIRFYITRTYWLASSMMFAIGLFLVLGSSFLSRLFTSDTTALAASHTVILFSFLATFFVTGTTTYTAAFQGIGNAKLPLYTTIIGMLVIRVGLGYVLSQIFAFGLEGIWFAVLADNFFRFVFLKLRFQRTIQHYLEI</sequence>
<dbReference type="InterPro" id="IPR002528">
    <property type="entry name" value="MATE_fam"/>
</dbReference>
<keyword evidence="6" id="KW-0050">Antiport</keyword>
<evidence type="ECO:0000256" key="2">
    <source>
        <dbReference type="ARBA" id="ARBA00004651"/>
    </source>
</evidence>
<comment type="function">
    <text evidence="1">Multidrug efflux pump.</text>
</comment>
<dbReference type="Pfam" id="PF01554">
    <property type="entry name" value="MatE"/>
    <property type="match status" value="2"/>
</dbReference>
<accession>A0ABV4CZM9</accession>
<feature type="transmembrane region" description="Helical" evidence="13">
    <location>
        <begin position="48"/>
        <end position="75"/>
    </location>
</feature>
<feature type="transmembrane region" description="Helical" evidence="13">
    <location>
        <begin position="21"/>
        <end position="42"/>
    </location>
</feature>
<evidence type="ECO:0000256" key="10">
    <source>
        <dbReference type="ARBA" id="ARBA00023065"/>
    </source>
</evidence>
<proteinExistence type="inferred from homology"/>
<dbReference type="NCBIfam" id="TIGR00797">
    <property type="entry name" value="matE"/>
    <property type="match status" value="1"/>
</dbReference>
<dbReference type="EMBL" id="JBCLSH010000001">
    <property type="protein sequence ID" value="MEY8442756.1"/>
    <property type="molecule type" value="Genomic_DNA"/>
</dbReference>
<dbReference type="InterPro" id="IPR050222">
    <property type="entry name" value="MATE_MdtK"/>
</dbReference>
<keyword evidence="10" id="KW-0406">Ion transport</keyword>
<dbReference type="PIRSF" id="PIRSF006603">
    <property type="entry name" value="DinF"/>
    <property type="match status" value="1"/>
</dbReference>
<keyword evidence="9 13" id="KW-1133">Transmembrane helix</keyword>
<dbReference type="InterPro" id="IPR048279">
    <property type="entry name" value="MdtK-like"/>
</dbReference>
<comment type="subcellular location">
    <subcellularLocation>
        <location evidence="2">Cell membrane</location>
        <topology evidence="2">Multi-pass membrane protein</topology>
    </subcellularLocation>
</comment>
<dbReference type="RefSeq" id="WP_369947669.1">
    <property type="nucleotide sequence ID" value="NZ_JBCLSH010000001.1"/>
</dbReference>
<evidence type="ECO:0000256" key="4">
    <source>
        <dbReference type="ARBA" id="ARBA00020268"/>
    </source>
</evidence>
<dbReference type="PANTHER" id="PTHR43298">
    <property type="entry name" value="MULTIDRUG RESISTANCE PROTEIN NORM-RELATED"/>
    <property type="match status" value="1"/>
</dbReference>
<evidence type="ECO:0000256" key="1">
    <source>
        <dbReference type="ARBA" id="ARBA00003408"/>
    </source>
</evidence>
<evidence type="ECO:0000256" key="5">
    <source>
        <dbReference type="ARBA" id="ARBA00022448"/>
    </source>
</evidence>
<keyword evidence="11 13" id="KW-0472">Membrane</keyword>
<keyword evidence="8 13" id="KW-0812">Transmembrane</keyword>
<protein>
    <recommendedName>
        <fullName evidence="4">Probable multidrug resistance protein NorM</fullName>
    </recommendedName>
    <alternativeName>
        <fullName evidence="12">Multidrug-efflux transporter</fullName>
    </alternativeName>
</protein>
<reference evidence="14 15" key="1">
    <citation type="submission" date="2024-03" db="EMBL/GenBank/DDBJ databases">
        <title>Mouse gut bacterial collection (mGBC) of GemPharmatech.</title>
        <authorList>
            <person name="He Y."/>
            <person name="Dong L."/>
            <person name="Wu D."/>
            <person name="Gao X."/>
            <person name="Lin Z."/>
        </authorList>
    </citation>
    <scope>NUCLEOTIDE SEQUENCE [LARGE SCALE GENOMIC DNA]</scope>
    <source>
        <strain evidence="14 15">61-15</strain>
    </source>
</reference>
<name>A0ABV4CZM9_9LACT</name>
<keyword evidence="7" id="KW-1003">Cell membrane</keyword>
<gene>
    <name evidence="14" type="ORF">AALA52_00525</name>
</gene>
<feature type="transmembrane region" description="Helical" evidence="13">
    <location>
        <begin position="402"/>
        <end position="421"/>
    </location>
</feature>